<dbReference type="InterPro" id="IPR036188">
    <property type="entry name" value="FAD/NAD-bd_sf"/>
</dbReference>
<dbReference type="SUPFAM" id="SSF51905">
    <property type="entry name" value="FAD/NAD(P)-binding domain"/>
    <property type="match status" value="1"/>
</dbReference>
<accession>N1PMY5</accession>
<dbReference type="STRING" id="675120.N1PMY5"/>
<dbReference type="AlphaFoldDB" id="N1PMY5"/>
<protein>
    <recommendedName>
        <fullName evidence="3">FAD-binding domain-containing protein</fullName>
    </recommendedName>
</protein>
<evidence type="ECO:0008006" key="3">
    <source>
        <dbReference type="Google" id="ProtNLM"/>
    </source>
</evidence>
<dbReference type="EMBL" id="KB446539">
    <property type="protein sequence ID" value="EME44278.1"/>
    <property type="molecule type" value="Genomic_DNA"/>
</dbReference>
<organism evidence="1 2">
    <name type="scientific">Dothistroma septosporum (strain NZE10 / CBS 128990)</name>
    <name type="common">Red band needle blight fungus</name>
    <name type="synonym">Mycosphaerella pini</name>
    <dbReference type="NCBI Taxonomy" id="675120"/>
    <lineage>
        <taxon>Eukaryota</taxon>
        <taxon>Fungi</taxon>
        <taxon>Dikarya</taxon>
        <taxon>Ascomycota</taxon>
        <taxon>Pezizomycotina</taxon>
        <taxon>Dothideomycetes</taxon>
        <taxon>Dothideomycetidae</taxon>
        <taxon>Mycosphaerellales</taxon>
        <taxon>Mycosphaerellaceae</taxon>
        <taxon>Dothistroma</taxon>
    </lineage>
</organism>
<evidence type="ECO:0000313" key="1">
    <source>
        <dbReference type="EMBL" id="EME44278.1"/>
    </source>
</evidence>
<name>N1PMY5_DOTSN</name>
<dbReference type="Proteomes" id="UP000016933">
    <property type="component" value="Unassembled WGS sequence"/>
</dbReference>
<evidence type="ECO:0000313" key="2">
    <source>
        <dbReference type="Proteomes" id="UP000016933"/>
    </source>
</evidence>
<dbReference type="OMA" id="CTIEAIK"/>
<reference evidence="2" key="1">
    <citation type="journal article" date="2012" name="PLoS Genet.">
        <title>The genomes of the fungal plant pathogens Cladosporium fulvum and Dothistroma septosporum reveal adaptation to different hosts and lifestyles but also signatures of common ancestry.</title>
        <authorList>
            <person name="de Wit P.J.G.M."/>
            <person name="van der Burgt A."/>
            <person name="Oekmen B."/>
            <person name="Stergiopoulos I."/>
            <person name="Abd-Elsalam K.A."/>
            <person name="Aerts A.L."/>
            <person name="Bahkali A.H."/>
            <person name="Beenen H.G."/>
            <person name="Chettri P."/>
            <person name="Cox M.P."/>
            <person name="Datema E."/>
            <person name="de Vries R.P."/>
            <person name="Dhillon B."/>
            <person name="Ganley A.R."/>
            <person name="Griffiths S.A."/>
            <person name="Guo Y."/>
            <person name="Hamelin R.C."/>
            <person name="Henrissat B."/>
            <person name="Kabir M.S."/>
            <person name="Jashni M.K."/>
            <person name="Kema G."/>
            <person name="Klaubauf S."/>
            <person name="Lapidus A."/>
            <person name="Levasseur A."/>
            <person name="Lindquist E."/>
            <person name="Mehrabi R."/>
            <person name="Ohm R.A."/>
            <person name="Owen T.J."/>
            <person name="Salamov A."/>
            <person name="Schwelm A."/>
            <person name="Schijlen E."/>
            <person name="Sun H."/>
            <person name="van den Burg H.A."/>
            <person name="van Ham R.C.H.J."/>
            <person name="Zhang S."/>
            <person name="Goodwin S.B."/>
            <person name="Grigoriev I.V."/>
            <person name="Collemare J."/>
            <person name="Bradshaw R.E."/>
        </authorList>
    </citation>
    <scope>NUCLEOTIDE SEQUENCE [LARGE SCALE GENOMIC DNA]</scope>
    <source>
        <strain evidence="2">NZE10 / CBS 128990</strain>
    </source>
</reference>
<dbReference type="InterPro" id="IPR051704">
    <property type="entry name" value="FAD_aromatic-hydroxylase"/>
</dbReference>
<sequence length="354" mass="40079">MTTNSRRILVNGGGPAGSIAVFWLAKAGSNVLVTERATSRPFGQGIDVTNRAVDVIENKRSDLTRATVDAAKAFQDVGYRYGRTIEAIEQHDRDVTVRVSGSDTPEHFHAVTGADGLRSRVRNVTFDNQADAKCWAPTNTYAGFFSMIRDSDRDIPFGKNSIQHRTPNRVDPPNRSERDQIFRLPHAHKQVTEFERIAESRSTEEHKAALANLSSAIRGVAPRAVRGMYAAEDFYYTRIVQIKLDSWHRGRCALVGMPDTRHLRLLDKMARCPDDLNVAFTKHHQVVKKFVKDSQSVPLGGKAPESINPKSAWGILILRLLFWFVSVTRIWRWFVFGNETFKMKLPEHEFTMEE</sequence>
<dbReference type="HOGENOM" id="CLU_009665_1_0_1"/>
<proteinExistence type="predicted"/>
<dbReference type="OrthoDB" id="655030at2759"/>
<dbReference type="PANTHER" id="PTHR46865">
    <property type="entry name" value="OXIDOREDUCTASE-RELATED"/>
    <property type="match status" value="1"/>
</dbReference>
<keyword evidence="2" id="KW-1185">Reference proteome</keyword>
<dbReference type="PANTHER" id="PTHR46865:SF2">
    <property type="entry name" value="MONOOXYGENASE"/>
    <property type="match status" value="1"/>
</dbReference>
<dbReference type="eggNOG" id="ENOG502SM12">
    <property type="taxonomic scope" value="Eukaryota"/>
</dbReference>
<dbReference type="Gene3D" id="3.50.50.60">
    <property type="entry name" value="FAD/NAD(P)-binding domain"/>
    <property type="match status" value="2"/>
</dbReference>
<dbReference type="Gene3D" id="3.30.9.10">
    <property type="entry name" value="D-Amino Acid Oxidase, subunit A, domain 2"/>
    <property type="match status" value="1"/>
</dbReference>
<gene>
    <name evidence="1" type="ORF">DOTSEDRAFT_62752</name>
</gene>
<reference evidence="1 2" key="2">
    <citation type="journal article" date="2012" name="PLoS Pathog.">
        <title>Diverse lifestyles and strategies of plant pathogenesis encoded in the genomes of eighteen Dothideomycetes fungi.</title>
        <authorList>
            <person name="Ohm R.A."/>
            <person name="Feau N."/>
            <person name="Henrissat B."/>
            <person name="Schoch C.L."/>
            <person name="Horwitz B.A."/>
            <person name="Barry K.W."/>
            <person name="Condon B.J."/>
            <person name="Copeland A.C."/>
            <person name="Dhillon B."/>
            <person name="Glaser F."/>
            <person name="Hesse C.N."/>
            <person name="Kosti I."/>
            <person name="LaButti K."/>
            <person name="Lindquist E.A."/>
            <person name="Lucas S."/>
            <person name="Salamov A.A."/>
            <person name="Bradshaw R.E."/>
            <person name="Ciuffetti L."/>
            <person name="Hamelin R.C."/>
            <person name="Kema G.H.J."/>
            <person name="Lawrence C."/>
            <person name="Scott J.A."/>
            <person name="Spatafora J.W."/>
            <person name="Turgeon B.G."/>
            <person name="de Wit P.J.G.M."/>
            <person name="Zhong S."/>
            <person name="Goodwin S.B."/>
            <person name="Grigoriev I.V."/>
        </authorList>
    </citation>
    <scope>NUCLEOTIDE SEQUENCE [LARGE SCALE GENOMIC DNA]</scope>
    <source>
        <strain evidence="2">NZE10 / CBS 128990</strain>
    </source>
</reference>